<proteinExistence type="predicted"/>
<protein>
    <submittedName>
        <fullName evidence="1">Uncharacterized protein</fullName>
    </submittedName>
</protein>
<name>A0A135HNP8_9HYPH</name>
<sequence length="72" mass="7939">MSHDALFQLGMGSVELDATQTEEPFATRAVKACVKVLYAVRPSERMGFTAVVCAIADLLRREKRSRGTAPKR</sequence>
<evidence type="ECO:0000313" key="2">
    <source>
        <dbReference type="Proteomes" id="UP000070107"/>
    </source>
</evidence>
<dbReference type="Proteomes" id="UP000070107">
    <property type="component" value="Unassembled WGS sequence"/>
</dbReference>
<organism evidence="1 2">
    <name type="scientific">Paramesorhizobium deserti</name>
    <dbReference type="NCBI Taxonomy" id="1494590"/>
    <lineage>
        <taxon>Bacteria</taxon>
        <taxon>Pseudomonadati</taxon>
        <taxon>Pseudomonadota</taxon>
        <taxon>Alphaproteobacteria</taxon>
        <taxon>Hyphomicrobiales</taxon>
        <taxon>Phyllobacteriaceae</taxon>
        <taxon>Paramesorhizobium</taxon>
    </lineage>
</organism>
<gene>
    <name evidence="1" type="ORF">ATN84_21680</name>
</gene>
<keyword evidence="2" id="KW-1185">Reference proteome</keyword>
<evidence type="ECO:0000313" key="1">
    <source>
        <dbReference type="EMBL" id="KXF74842.1"/>
    </source>
</evidence>
<accession>A0A135HNP8</accession>
<dbReference type="STRING" id="1494590.ATN84_21680"/>
<reference evidence="1 2" key="1">
    <citation type="submission" date="2015-11" db="EMBL/GenBank/DDBJ databases">
        <title>Draft genome sequence of Paramesorhizobium deserti A-3-E, a strain highly resistant to diverse beta-lactam antibiotics.</title>
        <authorList>
            <person name="Lv R."/>
            <person name="Yang X."/>
            <person name="Fang N."/>
            <person name="Guo J."/>
            <person name="Luo X."/>
            <person name="Peng F."/>
            <person name="Yang R."/>
            <person name="Cui Y."/>
            <person name="Fang C."/>
            <person name="Song Y."/>
        </authorList>
    </citation>
    <scope>NUCLEOTIDE SEQUENCE [LARGE SCALE GENOMIC DNA]</scope>
    <source>
        <strain evidence="1 2">A-3-E</strain>
    </source>
</reference>
<dbReference type="EMBL" id="LNTU01000040">
    <property type="protein sequence ID" value="KXF74842.1"/>
    <property type="molecule type" value="Genomic_DNA"/>
</dbReference>
<dbReference type="AlphaFoldDB" id="A0A135HNP8"/>
<comment type="caution">
    <text evidence="1">The sequence shown here is derived from an EMBL/GenBank/DDBJ whole genome shotgun (WGS) entry which is preliminary data.</text>
</comment>